<dbReference type="EMBL" id="JAAGNZ010000002">
    <property type="protein sequence ID" value="NEU69970.1"/>
    <property type="molecule type" value="Genomic_DNA"/>
</dbReference>
<dbReference type="Proteomes" id="UP000477386">
    <property type="component" value="Unassembled WGS sequence"/>
</dbReference>
<name>A0A6M0INR6_9BACT</name>
<reference evidence="1 2" key="1">
    <citation type="submission" date="2020-02" db="EMBL/GenBank/DDBJ databases">
        <title>Draft genome sequence of two Spirosoma agri KCTC 52727 and Spirosoma terrae KCTC 52035.</title>
        <authorList>
            <person name="Rojas J."/>
            <person name="Ambika Manirajan B."/>
            <person name="Ratering S."/>
            <person name="Suarez C."/>
            <person name="Schnell S."/>
        </authorList>
    </citation>
    <scope>NUCLEOTIDE SEQUENCE [LARGE SCALE GENOMIC DNA]</scope>
    <source>
        <strain evidence="1 2">KCTC 52727</strain>
    </source>
</reference>
<evidence type="ECO:0000313" key="2">
    <source>
        <dbReference type="Proteomes" id="UP000477386"/>
    </source>
</evidence>
<dbReference type="InterPro" id="IPR025427">
    <property type="entry name" value="DUF4160"/>
</dbReference>
<protein>
    <submittedName>
        <fullName evidence="1">DUF4160 domain-containing protein</fullName>
    </submittedName>
</protein>
<evidence type="ECO:0000313" key="1">
    <source>
        <dbReference type="EMBL" id="NEU69970.1"/>
    </source>
</evidence>
<dbReference type="Pfam" id="PF13711">
    <property type="entry name" value="DUF4160"/>
    <property type="match status" value="1"/>
</dbReference>
<sequence>MTHPLYIANCADIIYSAEQMHLFWPMFSPFDGTRIYIYPRDHNPPHFHAYYLAAK</sequence>
<organism evidence="1 2">
    <name type="scientific">Spirosoma agri</name>
    <dbReference type="NCBI Taxonomy" id="1987381"/>
    <lineage>
        <taxon>Bacteria</taxon>
        <taxon>Pseudomonadati</taxon>
        <taxon>Bacteroidota</taxon>
        <taxon>Cytophagia</taxon>
        <taxon>Cytophagales</taxon>
        <taxon>Cytophagaceae</taxon>
        <taxon>Spirosoma</taxon>
    </lineage>
</organism>
<keyword evidence="2" id="KW-1185">Reference proteome</keyword>
<accession>A0A6M0INR6</accession>
<comment type="caution">
    <text evidence="1">The sequence shown here is derived from an EMBL/GenBank/DDBJ whole genome shotgun (WGS) entry which is preliminary data.</text>
</comment>
<gene>
    <name evidence="1" type="ORF">GK091_24025</name>
</gene>
<proteinExistence type="predicted"/>
<dbReference type="AlphaFoldDB" id="A0A6M0INR6"/>